<evidence type="ECO:0000259" key="5">
    <source>
        <dbReference type="Pfam" id="PF01523"/>
    </source>
</evidence>
<comment type="similarity">
    <text evidence="1">Belongs to the peptidase U62 family.</text>
</comment>
<dbReference type="EMBL" id="FOAK01000004">
    <property type="protein sequence ID" value="SEK68788.1"/>
    <property type="molecule type" value="Genomic_DNA"/>
</dbReference>
<dbReference type="PANTHER" id="PTHR30624">
    <property type="entry name" value="UNCHARACTERIZED PROTEIN TLDD AND PMBA"/>
    <property type="match status" value="1"/>
</dbReference>
<dbReference type="InterPro" id="IPR035068">
    <property type="entry name" value="TldD/PmbA_N"/>
</dbReference>
<organism evidence="8 9">
    <name type="scientific">Methanobrevibacter gottschalkii</name>
    <dbReference type="NCBI Taxonomy" id="190974"/>
    <lineage>
        <taxon>Archaea</taxon>
        <taxon>Methanobacteriati</taxon>
        <taxon>Methanobacteriota</taxon>
        <taxon>Methanomada group</taxon>
        <taxon>Methanobacteria</taxon>
        <taxon>Methanobacteriales</taxon>
        <taxon>Methanobacteriaceae</taxon>
        <taxon>Methanobrevibacter</taxon>
    </lineage>
</organism>
<dbReference type="Pfam" id="PF19289">
    <property type="entry name" value="PmbA_TldD_3rd"/>
    <property type="match status" value="1"/>
</dbReference>
<dbReference type="GO" id="GO:0006508">
    <property type="term" value="P:proteolysis"/>
    <property type="evidence" value="ECO:0007669"/>
    <property type="project" value="UniProtKB-KW"/>
</dbReference>
<keyword evidence="2" id="KW-0645">Protease</keyword>
<dbReference type="InterPro" id="IPR025502">
    <property type="entry name" value="TldD"/>
</dbReference>
<feature type="domain" description="Metalloprotease TldD/E N-terminal" evidence="5">
    <location>
        <begin position="31"/>
        <end position="89"/>
    </location>
</feature>
<evidence type="ECO:0000259" key="6">
    <source>
        <dbReference type="Pfam" id="PF19289"/>
    </source>
</evidence>
<dbReference type="Pfam" id="PF01523">
    <property type="entry name" value="PmbA_TldD_1st"/>
    <property type="match status" value="1"/>
</dbReference>
<evidence type="ECO:0000256" key="1">
    <source>
        <dbReference type="ARBA" id="ARBA00005836"/>
    </source>
</evidence>
<feature type="domain" description="Metalloprotease TldD/E central" evidence="7">
    <location>
        <begin position="118"/>
        <end position="224"/>
    </location>
</feature>
<dbReference type="InterPro" id="IPR045569">
    <property type="entry name" value="Metalloprtase-TldD/E_C"/>
</dbReference>
<dbReference type="Proteomes" id="UP000199506">
    <property type="component" value="Unassembled WGS sequence"/>
</dbReference>
<accession>A0A1H7J2A5</accession>
<dbReference type="AlphaFoldDB" id="A0A1H7J2A5"/>
<dbReference type="InterPro" id="IPR002510">
    <property type="entry name" value="Metalloprtase-TldD/E_N"/>
</dbReference>
<dbReference type="Pfam" id="PF19290">
    <property type="entry name" value="PmbA_TldD_2nd"/>
    <property type="match status" value="1"/>
</dbReference>
<dbReference type="InterPro" id="IPR051463">
    <property type="entry name" value="Peptidase_U62_metallo"/>
</dbReference>
<keyword evidence="3" id="KW-0378">Hydrolase</keyword>
<evidence type="ECO:0000256" key="2">
    <source>
        <dbReference type="ARBA" id="ARBA00022670"/>
    </source>
</evidence>
<evidence type="ECO:0000259" key="7">
    <source>
        <dbReference type="Pfam" id="PF19290"/>
    </source>
</evidence>
<proteinExistence type="inferred from homology"/>
<dbReference type="GO" id="GO:0008237">
    <property type="term" value="F:metallopeptidase activity"/>
    <property type="evidence" value="ECO:0007669"/>
    <property type="project" value="UniProtKB-KW"/>
</dbReference>
<dbReference type="PIRSF" id="PIRSF004919">
    <property type="entry name" value="TldD"/>
    <property type="match status" value="1"/>
</dbReference>
<feature type="domain" description="Metalloprotease TldD/E C-terminal" evidence="6">
    <location>
        <begin position="231"/>
        <end position="462"/>
    </location>
</feature>
<dbReference type="PANTHER" id="PTHR30624:SF0">
    <property type="entry name" value="METALLOPROTEASE SLR0863"/>
    <property type="match status" value="1"/>
</dbReference>
<name>A0A1H7J2A5_9EURY</name>
<sequence length="464" mass="50066">MINLLSDKMEEYIDLFEKVIAKTSSQIDYIDIRAGIGDNTSILMKDGNVDEINTGMSLAARVRVLNNGAWGFAYTTDLSKINEITDTAIRFSNSLKGDVELSETDIIKDKISVDVKIPFSDISIEEKKDIMKQANDAAIIDKVNSTTVSYGDSEVNELFMSSEGSEIQVKTSRVRMALNASATNGEIIQFGHGSLGGVKGFEAIADKDLEEFGRTIGQKAVRLLDAKPAPSGNFPVIADPELTGVLVHEALGHAVEGDLILQNDSILKDKMGCQIASDIVNIFDDASLKEGFGYYPYDVEGVKTSPNQLVKDGKLVSLLNSRETASKLNMKSSGNARSLIADQPIVRMSNTYLQPRDNSFEELLEDIQDGIYLKGSRGGQVDTGKGIFQFNAAEGYLIKDGEITTPLRDVSLSGNILETLKNIDAVGKDFKLSVGFCGKDGQTAPVGDGGPHTRILNALVGGMG</sequence>
<evidence type="ECO:0000256" key="3">
    <source>
        <dbReference type="ARBA" id="ARBA00022801"/>
    </source>
</evidence>
<evidence type="ECO:0000313" key="8">
    <source>
        <dbReference type="EMBL" id="SEK68788.1"/>
    </source>
</evidence>
<evidence type="ECO:0000313" key="9">
    <source>
        <dbReference type="Proteomes" id="UP000199506"/>
    </source>
</evidence>
<gene>
    <name evidence="8" type="ORF">SAMN05216439_1322</name>
</gene>
<dbReference type="InterPro" id="IPR036059">
    <property type="entry name" value="TldD/PmbA_sf"/>
</dbReference>
<dbReference type="InterPro" id="IPR045570">
    <property type="entry name" value="Metalloprtase-TldD/E_cen_dom"/>
</dbReference>
<protein>
    <submittedName>
        <fullName evidence="8">TldD protein</fullName>
    </submittedName>
</protein>
<dbReference type="GO" id="GO:0005829">
    <property type="term" value="C:cytosol"/>
    <property type="evidence" value="ECO:0007669"/>
    <property type="project" value="TreeGrafter"/>
</dbReference>
<reference evidence="8 9" key="1">
    <citation type="submission" date="2016-10" db="EMBL/GenBank/DDBJ databases">
        <authorList>
            <person name="de Groot N.N."/>
        </authorList>
    </citation>
    <scope>NUCLEOTIDE SEQUENCE [LARGE SCALE GENOMIC DNA]</scope>
    <source>
        <strain evidence="8 9">DSM 11978</strain>
    </source>
</reference>
<dbReference type="Gene3D" id="3.30.2290.10">
    <property type="entry name" value="PmbA/TldD superfamily"/>
    <property type="match status" value="1"/>
</dbReference>
<evidence type="ECO:0000256" key="4">
    <source>
        <dbReference type="ARBA" id="ARBA00023049"/>
    </source>
</evidence>
<keyword evidence="4" id="KW-0482">Metalloprotease</keyword>
<dbReference type="STRING" id="190974.SAMN05216439_1322"/>
<dbReference type="SUPFAM" id="SSF111283">
    <property type="entry name" value="Putative modulator of DNA gyrase, PmbA/TldD"/>
    <property type="match status" value="1"/>
</dbReference>